<name>A0A968KVG4_9SPIO</name>
<reference evidence="1" key="1">
    <citation type="submission" date="2020-03" db="EMBL/GenBank/DDBJ databases">
        <title>Spirochaetal bacteria isolated from arthropods constitute a novel genus Entomospira genus novum within the order Spirochaetales.</title>
        <authorList>
            <person name="Grana-Miraglia L."/>
            <person name="Sikutova S."/>
            <person name="Fingerle V."/>
            <person name="Sing A."/>
            <person name="Castillo-Ramirez S."/>
            <person name="Margos G."/>
            <person name="Rudolf I."/>
        </authorList>
    </citation>
    <scope>NUCLEOTIDE SEQUENCE</scope>
    <source>
        <strain evidence="1">BR208</strain>
    </source>
</reference>
<proteinExistence type="predicted"/>
<dbReference type="Pfam" id="PF16161">
    <property type="entry name" value="DUF4867"/>
    <property type="match status" value="1"/>
</dbReference>
<dbReference type="EMBL" id="JAATLK010000001">
    <property type="protein sequence ID" value="NIZ47283.1"/>
    <property type="molecule type" value="Genomic_DNA"/>
</dbReference>
<keyword evidence="2" id="KW-1185">Reference proteome</keyword>
<protein>
    <submittedName>
        <fullName evidence="1">DUF4867 family protein</fullName>
    </submittedName>
</protein>
<evidence type="ECO:0000313" key="1">
    <source>
        <dbReference type="EMBL" id="NIZ47283.1"/>
    </source>
</evidence>
<dbReference type="RefSeq" id="WP_167703692.1">
    <property type="nucleotide sequence ID" value="NZ_CP118168.1"/>
</dbReference>
<dbReference type="AlphaFoldDB" id="A0A968KVG4"/>
<dbReference type="Proteomes" id="UP000752013">
    <property type="component" value="Unassembled WGS sequence"/>
</dbReference>
<evidence type="ECO:0000313" key="2">
    <source>
        <dbReference type="Proteomes" id="UP000752013"/>
    </source>
</evidence>
<sequence>MLNHLRSLNQLPLFDVESSEFKKFGQPIRGYDYTSILQKLAQFTTTPNEGNIYVASSAELEEDPISPWLIQHTFGGMPIQIGYCIGVNASIANGLEYHKGSEVIITLDDIVLALGHAYDISDNSYDIQNLQFFYIPANSAVELYAQTLHLSPIRLQDKGFKSIIVLPRGTNTPLPPDSYTTERDPILLETNKWILAHPLSTKLIARNVYVGLVGDNVTLKY</sequence>
<gene>
    <name evidence="1" type="ORF">HCT46_05055</name>
</gene>
<dbReference type="InterPro" id="IPR032358">
    <property type="entry name" value="DUF4867"/>
</dbReference>
<comment type="caution">
    <text evidence="1">The sequence shown here is derived from an EMBL/GenBank/DDBJ whole genome shotgun (WGS) entry which is preliminary data.</text>
</comment>
<organism evidence="1 2">
    <name type="scientific">Entomospira nematocerorum</name>
    <dbReference type="NCBI Taxonomy" id="2719987"/>
    <lineage>
        <taxon>Bacteria</taxon>
        <taxon>Pseudomonadati</taxon>
        <taxon>Spirochaetota</taxon>
        <taxon>Spirochaetia</taxon>
        <taxon>Spirochaetales</taxon>
        <taxon>Spirochaetaceae</taxon>
        <taxon>Entomospira</taxon>
    </lineage>
</organism>
<accession>A0A968KVG4</accession>